<dbReference type="PROSITE" id="PS00610">
    <property type="entry name" value="NA_NEUROTRAN_SYMP_1"/>
    <property type="match status" value="1"/>
</dbReference>
<evidence type="ECO:0000256" key="2">
    <source>
        <dbReference type="ARBA" id="ARBA00022448"/>
    </source>
</evidence>
<evidence type="ECO:0000313" key="11">
    <source>
        <dbReference type="Proteomes" id="UP000292665"/>
    </source>
</evidence>
<feature type="transmembrane region" description="Helical" evidence="7">
    <location>
        <begin position="216"/>
        <end position="243"/>
    </location>
</feature>
<feature type="transmembrane region" description="Helical" evidence="7">
    <location>
        <begin position="175"/>
        <end position="196"/>
    </location>
</feature>
<gene>
    <name evidence="9" type="ORF">EAI93_11595</name>
    <name evidence="8" type="ORF">ERS852456_02221</name>
</gene>
<feature type="transmembrane region" description="Helical" evidence="7">
    <location>
        <begin position="90"/>
        <end position="112"/>
    </location>
</feature>
<feature type="transmembrane region" description="Helical" evidence="7">
    <location>
        <begin position="36"/>
        <end position="59"/>
    </location>
</feature>
<protein>
    <recommendedName>
        <fullName evidence="6">Transporter</fullName>
    </recommendedName>
</protein>
<evidence type="ECO:0000313" key="9">
    <source>
        <dbReference type="EMBL" id="RYS78227.1"/>
    </source>
</evidence>
<reference evidence="8 10" key="1">
    <citation type="submission" date="2015-09" db="EMBL/GenBank/DDBJ databases">
        <authorList>
            <consortium name="Pathogen Informatics"/>
        </authorList>
    </citation>
    <scope>NUCLEOTIDE SEQUENCE [LARGE SCALE GENOMIC DNA]</scope>
    <source>
        <strain evidence="8 10">2789STDY5834841</strain>
    </source>
</reference>
<dbReference type="RefSeq" id="WP_004845845.1">
    <property type="nucleotide sequence ID" value="NZ_AP028249.1"/>
</dbReference>
<dbReference type="EMBL" id="RCYR01000028">
    <property type="protein sequence ID" value="RYS78227.1"/>
    <property type="molecule type" value="Genomic_DNA"/>
</dbReference>
<keyword evidence="6" id="KW-0769">Symport</keyword>
<dbReference type="Proteomes" id="UP000292665">
    <property type="component" value="Unassembled WGS sequence"/>
</dbReference>
<dbReference type="Pfam" id="PF00209">
    <property type="entry name" value="SNF"/>
    <property type="match status" value="2"/>
</dbReference>
<feature type="transmembrane region" description="Helical" evidence="7">
    <location>
        <begin position="433"/>
        <end position="451"/>
    </location>
</feature>
<dbReference type="Proteomes" id="UP000095787">
    <property type="component" value="Unassembled WGS sequence"/>
</dbReference>
<dbReference type="InterPro" id="IPR047218">
    <property type="entry name" value="YocR/YhdH-like"/>
</dbReference>
<name>A0A174E6A6_9FIRM</name>
<feature type="transmembrane region" description="Helical" evidence="7">
    <location>
        <begin position="144"/>
        <end position="163"/>
    </location>
</feature>
<sequence length="488" mass="53916">MKRENFGSRLGFILVSAGCAIGLGNVWKFPYMAGQYGGAAFILIYLLFLVILGLPIIVCEFSVGRASQKSIATSYNVLEPKGTRWHFTRWFAIAGNYLLVMFYSMVGGWMLYYCFRMAKGEFAGIDSTVVSAKYDSMLESPVTLTFWTILVILLAFWICSIGLQKGVEKIMKITMLCLLAIMVVLAIRSVTLPGAAEGLRFYLIPDFGKVLENGVGNVIFGAMSQAFFTLSIGMGGMAIFGSYLDKSRSLTGESLSILLLDTCVALTAGLIVFPACFSFNVQPDAGPRLVFITLPNIFTQMPGGRVWGALFFLFLFFAALSTIVGVFENIVSFGIDLFGFSRKKSVGINIVLIIVLSIPCILGFNILSGIQPLGAGSNIMDLEDFLVSNNILPLGSVIYLMFCTHKNGWGWNNFIQEANAGNGLKFPQFIRKYMTYILPWIVVIIYLKGYYDKFSSQSNVVFGVWMAVAFAFLLLVFSVTRKQKQTKL</sequence>
<dbReference type="PANTHER" id="PTHR42948">
    <property type="entry name" value="TRANSPORTER"/>
    <property type="match status" value="1"/>
</dbReference>
<dbReference type="InterPro" id="IPR000175">
    <property type="entry name" value="Na/ntran_symport"/>
</dbReference>
<dbReference type="CDD" id="cd10336">
    <property type="entry name" value="SLC6sbd_Tyt1-Like"/>
    <property type="match status" value="1"/>
</dbReference>
<feature type="transmembrane region" description="Helical" evidence="7">
    <location>
        <begin position="306"/>
        <end position="327"/>
    </location>
</feature>
<dbReference type="PRINTS" id="PR00176">
    <property type="entry name" value="NANEUSMPORT"/>
</dbReference>
<comment type="similarity">
    <text evidence="6">Belongs to the sodium:neurotransmitter symporter (SNF) (TC 2.A.22) family.</text>
</comment>
<keyword evidence="5 7" id="KW-0472">Membrane</keyword>
<accession>A0A174E6A6</accession>
<evidence type="ECO:0000256" key="1">
    <source>
        <dbReference type="ARBA" id="ARBA00004141"/>
    </source>
</evidence>
<feature type="transmembrane region" description="Helical" evidence="7">
    <location>
        <begin position="255"/>
        <end position="281"/>
    </location>
</feature>
<feature type="transmembrane region" description="Helical" evidence="7">
    <location>
        <begin position="457"/>
        <end position="479"/>
    </location>
</feature>
<evidence type="ECO:0000256" key="7">
    <source>
        <dbReference type="SAM" id="Phobius"/>
    </source>
</evidence>
<evidence type="ECO:0000256" key="6">
    <source>
        <dbReference type="RuleBase" id="RU003732"/>
    </source>
</evidence>
<dbReference type="GO" id="GO:0015293">
    <property type="term" value="F:symporter activity"/>
    <property type="evidence" value="ECO:0007669"/>
    <property type="project" value="UniProtKB-KW"/>
</dbReference>
<comment type="subcellular location">
    <subcellularLocation>
        <location evidence="1">Membrane</location>
        <topology evidence="1">Multi-pass membrane protein</topology>
    </subcellularLocation>
</comment>
<evidence type="ECO:0000256" key="3">
    <source>
        <dbReference type="ARBA" id="ARBA00022692"/>
    </source>
</evidence>
<proteinExistence type="inferred from homology"/>
<reference evidence="9 11" key="2">
    <citation type="journal article" date="2019" name="Science, e1252229">
        <title>Invertible promoters mediate bacterial phase variation, antibiotic resistance, and host adaptation in the gut.</title>
        <authorList>
            <person name="Jiang X."/>
            <person name="Hall A.B."/>
            <person name="Arthur T.D."/>
            <person name="Plichta D.R."/>
            <person name="Covington C.T."/>
            <person name="Poyet M."/>
            <person name="Crothers J."/>
            <person name="Moses P.L."/>
            <person name="Tolonen A.C."/>
            <person name="Vlamakis H."/>
            <person name="Alm E.J."/>
            <person name="Xavier R.J."/>
        </authorList>
    </citation>
    <scope>NUCLEOTIDE SEQUENCE [LARGE SCALE GENOMIC DNA]</scope>
    <source>
        <strain evidence="11">aa_0143</strain>
        <strain evidence="9">Aa_0143</strain>
    </source>
</reference>
<organism evidence="8 10">
    <name type="scientific">[Ruminococcus] torques</name>
    <dbReference type="NCBI Taxonomy" id="33039"/>
    <lineage>
        <taxon>Bacteria</taxon>
        <taxon>Bacillati</taxon>
        <taxon>Bacillota</taxon>
        <taxon>Clostridia</taxon>
        <taxon>Lachnospirales</taxon>
        <taxon>Lachnospiraceae</taxon>
        <taxon>Mediterraneibacter</taxon>
    </lineage>
</organism>
<dbReference type="SUPFAM" id="SSF161070">
    <property type="entry name" value="SNF-like"/>
    <property type="match status" value="1"/>
</dbReference>
<evidence type="ECO:0000256" key="4">
    <source>
        <dbReference type="ARBA" id="ARBA00022989"/>
    </source>
</evidence>
<evidence type="ECO:0000313" key="10">
    <source>
        <dbReference type="Proteomes" id="UP000095787"/>
    </source>
</evidence>
<dbReference type="PROSITE" id="PS50267">
    <property type="entry name" value="NA_NEUROTRAN_SYMP_3"/>
    <property type="match status" value="1"/>
</dbReference>
<dbReference type="GeneID" id="97328893"/>
<dbReference type="NCBIfam" id="NF037979">
    <property type="entry name" value="Na_transp"/>
    <property type="match status" value="1"/>
</dbReference>
<dbReference type="GO" id="GO:0016020">
    <property type="term" value="C:membrane"/>
    <property type="evidence" value="ECO:0007669"/>
    <property type="project" value="UniProtKB-SubCell"/>
</dbReference>
<dbReference type="EMBL" id="CYZO01000032">
    <property type="protein sequence ID" value="CUO31986.1"/>
    <property type="molecule type" value="Genomic_DNA"/>
</dbReference>
<feature type="transmembrane region" description="Helical" evidence="7">
    <location>
        <begin position="12"/>
        <end position="30"/>
    </location>
</feature>
<dbReference type="InterPro" id="IPR037272">
    <property type="entry name" value="SNS_sf"/>
</dbReference>
<keyword evidence="4 7" id="KW-1133">Transmembrane helix</keyword>
<feature type="transmembrane region" description="Helical" evidence="7">
    <location>
        <begin position="348"/>
        <end position="370"/>
    </location>
</feature>
<evidence type="ECO:0000313" key="8">
    <source>
        <dbReference type="EMBL" id="CUO31986.1"/>
    </source>
</evidence>
<keyword evidence="2 6" id="KW-0813">Transport</keyword>
<dbReference type="AlphaFoldDB" id="A0A174E6A6"/>
<evidence type="ECO:0000256" key="5">
    <source>
        <dbReference type="ARBA" id="ARBA00023136"/>
    </source>
</evidence>
<feature type="transmembrane region" description="Helical" evidence="7">
    <location>
        <begin position="385"/>
        <end position="402"/>
    </location>
</feature>
<dbReference type="PANTHER" id="PTHR42948:SF1">
    <property type="entry name" value="TRANSPORTER"/>
    <property type="match status" value="1"/>
</dbReference>
<keyword evidence="3 6" id="KW-0812">Transmembrane</keyword>